<sequence length="338" mass="37368">MNSIFSRRVVVDSASRLTKLLANPTTHSHPYHHHHSFTSLYRPNQSRHFRTHFLPSSPSSPPATRFDPSLLWRSEKIRGFLASASGSKAAKLGNLVESKVGFFGSQFPKKGFQFEGFSGSQRRGWKHWLQGLSSNDVVLGLIISNAAVFMMWRVFDQQFMMNNFMISLDNFKSGRLHTLITSAFSHIDIGHIISNMIGLYFFGSSIARNFGPQFLLKLYLAGALGGSVFYLIHHAYLAVSSPKGQGAFVRDPSRTPGLGASGAVNAIMLLDIFLHPKATLYLEFVIPVPAMLLGIFLIGKDILRITEGNSNISGSAHLGGAAVAAIAWARIRRGRFRY</sequence>
<keyword evidence="6" id="KW-0809">Transit peptide</keyword>
<dbReference type="InterPro" id="IPR050925">
    <property type="entry name" value="Rhomboid_protease_S54"/>
</dbReference>
<feature type="transmembrane region" description="Helical" evidence="9">
    <location>
        <begin position="137"/>
        <end position="155"/>
    </location>
</feature>
<dbReference type="InterPro" id="IPR035952">
    <property type="entry name" value="Rhomboid-like_sf"/>
</dbReference>
<evidence type="ECO:0000256" key="1">
    <source>
        <dbReference type="ARBA" id="ARBA00004141"/>
    </source>
</evidence>
<dbReference type="GO" id="GO:0016020">
    <property type="term" value="C:membrane"/>
    <property type="evidence" value="ECO:0007669"/>
    <property type="project" value="UniProtKB-SubCell"/>
</dbReference>
<proteinExistence type="inferred from homology"/>
<evidence type="ECO:0000256" key="8">
    <source>
        <dbReference type="ARBA" id="ARBA00023136"/>
    </source>
</evidence>
<keyword evidence="4 9" id="KW-0812">Transmembrane</keyword>
<organism evidence="11">
    <name type="scientific">Noccaea caerulescens</name>
    <name type="common">Alpine penny-cress</name>
    <name type="synonym">Thlaspi caerulescens</name>
    <dbReference type="NCBI Taxonomy" id="107243"/>
    <lineage>
        <taxon>Eukaryota</taxon>
        <taxon>Viridiplantae</taxon>
        <taxon>Streptophyta</taxon>
        <taxon>Embryophyta</taxon>
        <taxon>Tracheophyta</taxon>
        <taxon>Spermatophyta</taxon>
        <taxon>Magnoliopsida</taxon>
        <taxon>eudicotyledons</taxon>
        <taxon>Gunneridae</taxon>
        <taxon>Pentapetalae</taxon>
        <taxon>rosids</taxon>
        <taxon>malvids</taxon>
        <taxon>Brassicales</taxon>
        <taxon>Brassicaceae</taxon>
        <taxon>Coluteocarpeae</taxon>
        <taxon>Noccaea</taxon>
    </lineage>
</organism>
<comment type="similarity">
    <text evidence="2">Belongs to the peptidase S54 family.</text>
</comment>
<gene>
    <name evidence="11" type="ORF">LC_TR18318_c0_g1_i1_g.61890</name>
</gene>
<evidence type="ECO:0000256" key="4">
    <source>
        <dbReference type="ARBA" id="ARBA00022692"/>
    </source>
</evidence>
<dbReference type="GO" id="GO:0006508">
    <property type="term" value="P:proteolysis"/>
    <property type="evidence" value="ECO:0007669"/>
    <property type="project" value="UniProtKB-KW"/>
</dbReference>
<evidence type="ECO:0000313" key="11">
    <source>
        <dbReference type="EMBL" id="JAU34970.1"/>
    </source>
</evidence>
<evidence type="ECO:0000256" key="3">
    <source>
        <dbReference type="ARBA" id="ARBA00022670"/>
    </source>
</evidence>
<protein>
    <submittedName>
        <fullName evidence="11">Rhomboid protein 1, mitochondrial</fullName>
    </submittedName>
</protein>
<reference evidence="11" key="1">
    <citation type="submission" date="2016-07" db="EMBL/GenBank/DDBJ databases">
        <title>De novo transcriptome assembly of four accessions of the metal hyperaccumulator plant Noccaea caerulescens.</title>
        <authorList>
            <person name="Blande D."/>
            <person name="Halimaa P."/>
            <person name="Tervahauta A.I."/>
            <person name="Aarts M.G."/>
            <person name="Karenlampi S.O."/>
        </authorList>
    </citation>
    <scope>NUCLEOTIDE SEQUENCE</scope>
</reference>
<accession>A0A1J3ESG7</accession>
<dbReference type="FunFam" id="1.20.1540.10:FF:000018">
    <property type="entry name" value="RHOMBOID-like protein 12, mitochondrial"/>
    <property type="match status" value="1"/>
</dbReference>
<evidence type="ECO:0000259" key="10">
    <source>
        <dbReference type="Pfam" id="PF01694"/>
    </source>
</evidence>
<keyword evidence="3" id="KW-0645">Protease</keyword>
<keyword evidence="5" id="KW-0378">Hydrolase</keyword>
<evidence type="ECO:0000256" key="5">
    <source>
        <dbReference type="ARBA" id="ARBA00022801"/>
    </source>
</evidence>
<keyword evidence="8 9" id="KW-0472">Membrane</keyword>
<dbReference type="Gene3D" id="1.20.1540.10">
    <property type="entry name" value="Rhomboid-like"/>
    <property type="match status" value="1"/>
</dbReference>
<dbReference type="AlphaFoldDB" id="A0A1J3ESG7"/>
<dbReference type="PANTHER" id="PTHR43731:SF14">
    <property type="entry name" value="PRESENILIN-ASSOCIATED RHOMBOID-LIKE PROTEIN, MITOCHONDRIAL"/>
    <property type="match status" value="1"/>
</dbReference>
<feature type="transmembrane region" description="Helical" evidence="9">
    <location>
        <begin position="175"/>
        <end position="202"/>
    </location>
</feature>
<feature type="transmembrane region" description="Helical" evidence="9">
    <location>
        <begin position="281"/>
        <end position="299"/>
    </location>
</feature>
<keyword evidence="7 9" id="KW-1133">Transmembrane helix</keyword>
<dbReference type="GO" id="GO:0004252">
    <property type="term" value="F:serine-type endopeptidase activity"/>
    <property type="evidence" value="ECO:0007669"/>
    <property type="project" value="InterPro"/>
</dbReference>
<comment type="subcellular location">
    <subcellularLocation>
        <location evidence="1">Membrane</location>
        <topology evidence="1">Multi-pass membrane protein</topology>
    </subcellularLocation>
</comment>
<feature type="domain" description="Peptidase S54 rhomboid" evidence="10">
    <location>
        <begin position="174"/>
        <end position="328"/>
    </location>
</feature>
<dbReference type="SUPFAM" id="SSF144091">
    <property type="entry name" value="Rhomboid-like"/>
    <property type="match status" value="1"/>
</dbReference>
<evidence type="ECO:0000256" key="7">
    <source>
        <dbReference type="ARBA" id="ARBA00022989"/>
    </source>
</evidence>
<evidence type="ECO:0000256" key="9">
    <source>
        <dbReference type="SAM" id="Phobius"/>
    </source>
</evidence>
<dbReference type="Pfam" id="PF01694">
    <property type="entry name" value="Rhomboid"/>
    <property type="match status" value="1"/>
</dbReference>
<dbReference type="PANTHER" id="PTHR43731">
    <property type="entry name" value="RHOMBOID PROTEASE"/>
    <property type="match status" value="1"/>
</dbReference>
<dbReference type="EMBL" id="GEVK01017862">
    <property type="protein sequence ID" value="JAU34970.1"/>
    <property type="molecule type" value="Transcribed_RNA"/>
</dbReference>
<name>A0A1J3ESG7_NOCCA</name>
<feature type="transmembrane region" description="Helical" evidence="9">
    <location>
        <begin position="214"/>
        <end position="236"/>
    </location>
</feature>
<evidence type="ECO:0000256" key="2">
    <source>
        <dbReference type="ARBA" id="ARBA00009045"/>
    </source>
</evidence>
<evidence type="ECO:0000256" key="6">
    <source>
        <dbReference type="ARBA" id="ARBA00022946"/>
    </source>
</evidence>
<dbReference type="InterPro" id="IPR022764">
    <property type="entry name" value="Peptidase_S54_rhomboid_dom"/>
</dbReference>